<reference evidence="1" key="1">
    <citation type="submission" date="2006-10" db="EMBL/GenBank/DDBJ databases">
        <authorList>
            <person name="Amadeo P."/>
            <person name="Zhao Q."/>
            <person name="Wortman J."/>
            <person name="Fraser-Liggett C."/>
            <person name="Carlton J."/>
        </authorList>
    </citation>
    <scope>NUCLEOTIDE SEQUENCE</scope>
    <source>
        <strain evidence="1">G3</strain>
    </source>
</reference>
<accession>A2EWW6</accession>
<gene>
    <name evidence="1" type="ORF">TVAG_174230</name>
</gene>
<dbReference type="VEuPathDB" id="TrichDB:TVAG_174230"/>
<dbReference type="AlphaFoldDB" id="A2EWW6"/>
<dbReference type="VEuPathDB" id="TrichDB:TVAGG3_0813700"/>
<keyword evidence="2" id="KW-1185">Reference proteome</keyword>
<sequence length="413" mass="47944">MNLNTDDALLSRVSSLSSSMQPRVQIAYERAPTLGDSLRSLSVPRLDVEMKDSKPETMAKISSPRGLTAIPSNLQAFFLILKPDSRKKLQKQYFLFSPTYSILVDEDVKRMEVLPESAKYYIDQKRFYIYIGTDQRKFILEVKREMLDMVFKNSHKSSLESFFLSYLANGKVPPNTNLAAGYFSKVIFNKTFLIYYYMIPEKYFTNAIINAWCVASQSNFDYIFTQILRHHFSQNPKSDLGFGPSSFIFNVIYVYLTHDDDFNKFLQLFDHPCGNSVEFYLENVVQLKMNIYSHLTMFILYHELSNKYDSEFAKQTLCRIIYNTCIRSILSPKSSCNIDLIDKLLEFGDNTTETQKSVLYESISKICQQPTDFCPKRTNMMIFAAYSSLLEKITSNNIDFLSIIRKMEKDLSM</sequence>
<evidence type="ECO:0000313" key="1">
    <source>
        <dbReference type="EMBL" id="EAY02881.1"/>
    </source>
</evidence>
<dbReference type="Proteomes" id="UP000001542">
    <property type="component" value="Unassembled WGS sequence"/>
</dbReference>
<dbReference type="EMBL" id="DS113522">
    <property type="protein sequence ID" value="EAY02881.1"/>
    <property type="molecule type" value="Genomic_DNA"/>
</dbReference>
<organism evidence="1 2">
    <name type="scientific">Trichomonas vaginalis (strain ATCC PRA-98 / G3)</name>
    <dbReference type="NCBI Taxonomy" id="412133"/>
    <lineage>
        <taxon>Eukaryota</taxon>
        <taxon>Metamonada</taxon>
        <taxon>Parabasalia</taxon>
        <taxon>Trichomonadida</taxon>
        <taxon>Trichomonadidae</taxon>
        <taxon>Trichomonas</taxon>
    </lineage>
</organism>
<dbReference type="InParanoid" id="A2EWW6"/>
<protein>
    <submittedName>
        <fullName evidence="1">Uncharacterized protein</fullName>
    </submittedName>
</protein>
<proteinExistence type="predicted"/>
<name>A2EWW6_TRIV3</name>
<dbReference type="RefSeq" id="XP_001315104.1">
    <property type="nucleotide sequence ID" value="XM_001315069.1"/>
</dbReference>
<evidence type="ECO:0000313" key="2">
    <source>
        <dbReference type="Proteomes" id="UP000001542"/>
    </source>
</evidence>
<dbReference type="KEGG" id="tva:4760721"/>
<reference evidence="1" key="2">
    <citation type="journal article" date="2007" name="Science">
        <title>Draft genome sequence of the sexually transmitted pathogen Trichomonas vaginalis.</title>
        <authorList>
            <person name="Carlton J.M."/>
            <person name="Hirt R.P."/>
            <person name="Silva J.C."/>
            <person name="Delcher A.L."/>
            <person name="Schatz M."/>
            <person name="Zhao Q."/>
            <person name="Wortman J.R."/>
            <person name="Bidwell S.L."/>
            <person name="Alsmark U.C.M."/>
            <person name="Besteiro S."/>
            <person name="Sicheritz-Ponten T."/>
            <person name="Noel C.J."/>
            <person name="Dacks J.B."/>
            <person name="Foster P.G."/>
            <person name="Simillion C."/>
            <person name="Van de Peer Y."/>
            <person name="Miranda-Saavedra D."/>
            <person name="Barton G.J."/>
            <person name="Westrop G.D."/>
            <person name="Mueller S."/>
            <person name="Dessi D."/>
            <person name="Fiori P.L."/>
            <person name="Ren Q."/>
            <person name="Paulsen I."/>
            <person name="Zhang H."/>
            <person name="Bastida-Corcuera F.D."/>
            <person name="Simoes-Barbosa A."/>
            <person name="Brown M.T."/>
            <person name="Hayes R.D."/>
            <person name="Mukherjee M."/>
            <person name="Okumura C.Y."/>
            <person name="Schneider R."/>
            <person name="Smith A.J."/>
            <person name="Vanacova S."/>
            <person name="Villalvazo M."/>
            <person name="Haas B.J."/>
            <person name="Pertea M."/>
            <person name="Feldblyum T.V."/>
            <person name="Utterback T.R."/>
            <person name="Shu C.L."/>
            <person name="Osoegawa K."/>
            <person name="de Jong P.J."/>
            <person name="Hrdy I."/>
            <person name="Horvathova L."/>
            <person name="Zubacova Z."/>
            <person name="Dolezal P."/>
            <person name="Malik S.B."/>
            <person name="Logsdon J.M. Jr."/>
            <person name="Henze K."/>
            <person name="Gupta A."/>
            <person name="Wang C.C."/>
            <person name="Dunne R.L."/>
            <person name="Upcroft J.A."/>
            <person name="Upcroft P."/>
            <person name="White O."/>
            <person name="Salzberg S.L."/>
            <person name="Tang P."/>
            <person name="Chiu C.-H."/>
            <person name="Lee Y.-S."/>
            <person name="Embley T.M."/>
            <person name="Coombs G.H."/>
            <person name="Mottram J.C."/>
            <person name="Tachezy J."/>
            <person name="Fraser-Liggett C.M."/>
            <person name="Johnson P.J."/>
        </authorList>
    </citation>
    <scope>NUCLEOTIDE SEQUENCE [LARGE SCALE GENOMIC DNA]</scope>
    <source>
        <strain evidence="1">G3</strain>
    </source>
</reference>